<comment type="caution">
    <text evidence="3">The sequence shown here is derived from an EMBL/GenBank/DDBJ whole genome shotgun (WGS) entry which is preliminary data.</text>
</comment>
<dbReference type="InterPro" id="IPR042100">
    <property type="entry name" value="Bug_dom1"/>
</dbReference>
<dbReference type="Gene3D" id="3.40.190.10">
    <property type="entry name" value="Periplasmic binding protein-like II"/>
    <property type="match status" value="1"/>
</dbReference>
<dbReference type="SUPFAM" id="SSF53850">
    <property type="entry name" value="Periplasmic binding protein-like II"/>
    <property type="match status" value="1"/>
</dbReference>
<dbReference type="PIRSF" id="PIRSF017082">
    <property type="entry name" value="YflP"/>
    <property type="match status" value="1"/>
</dbReference>
<proteinExistence type="inferred from homology"/>
<dbReference type="EMBL" id="BMFC01000012">
    <property type="protein sequence ID" value="GGC16837.1"/>
    <property type="molecule type" value="Genomic_DNA"/>
</dbReference>
<sequence>MKSIIGKVTLCATALLGTMAFAGSAAAQDYPNRPVELIVTFGPGGGADLMGRTMAQLMEESLGVAIPVSNVGGASGNAGLTQLRTNPADGYTIGTLISLTVASWASGLGDNKPEDFRVISVVQSSPSFLFVPTSGPHQTAEALFDFAKANPGAITVATSGYGTQDDVTLKLLSNAGIQMENVPFQAPAERYASPIGGHTSAIYEEPGDVAQFIAAGQLAPVVVFAKERHSEFPDVPTSAELGIDISGLDNYRSIAVAAGTSDEIVAKLEAAVATATASDEWKAFCAKTYTCITPVTGDAAQAMVSDFRDLIAAQLAN</sequence>
<feature type="signal peptide" evidence="2">
    <location>
        <begin position="1"/>
        <end position="27"/>
    </location>
</feature>
<feature type="chain" id="PRO_5046729061" evidence="2">
    <location>
        <begin position="28"/>
        <end position="317"/>
    </location>
</feature>
<protein>
    <submittedName>
        <fullName evidence="3">Exported protein</fullName>
    </submittedName>
</protein>
<dbReference type="Pfam" id="PF03401">
    <property type="entry name" value="TctC"/>
    <property type="match status" value="1"/>
</dbReference>
<comment type="similarity">
    <text evidence="1">Belongs to the UPF0065 (bug) family.</text>
</comment>
<organism evidence="3 4">
    <name type="scientific">Marivita lacus</name>
    <dbReference type="NCBI Taxonomy" id="1323742"/>
    <lineage>
        <taxon>Bacteria</taxon>
        <taxon>Pseudomonadati</taxon>
        <taxon>Pseudomonadota</taxon>
        <taxon>Alphaproteobacteria</taxon>
        <taxon>Rhodobacterales</taxon>
        <taxon>Roseobacteraceae</taxon>
        <taxon>Marivita</taxon>
    </lineage>
</organism>
<dbReference type="RefSeq" id="WP_188483536.1">
    <property type="nucleotide sequence ID" value="NZ_BMFC01000012.1"/>
</dbReference>
<dbReference type="Gene3D" id="3.40.190.150">
    <property type="entry name" value="Bordetella uptake gene, domain 1"/>
    <property type="match status" value="1"/>
</dbReference>
<evidence type="ECO:0000256" key="2">
    <source>
        <dbReference type="SAM" id="SignalP"/>
    </source>
</evidence>
<dbReference type="CDD" id="cd07012">
    <property type="entry name" value="PBP2_Bug_TTT"/>
    <property type="match status" value="1"/>
</dbReference>
<reference evidence="4" key="1">
    <citation type="journal article" date="2019" name="Int. J. Syst. Evol. Microbiol.">
        <title>The Global Catalogue of Microorganisms (GCM) 10K type strain sequencing project: providing services to taxonomists for standard genome sequencing and annotation.</title>
        <authorList>
            <consortium name="The Broad Institute Genomics Platform"/>
            <consortium name="The Broad Institute Genome Sequencing Center for Infectious Disease"/>
            <person name="Wu L."/>
            <person name="Ma J."/>
        </authorList>
    </citation>
    <scope>NUCLEOTIDE SEQUENCE [LARGE SCALE GENOMIC DNA]</scope>
    <source>
        <strain evidence="4">CGMCC 1.12478</strain>
    </source>
</reference>
<accession>A0ABQ1L093</accession>
<evidence type="ECO:0000313" key="4">
    <source>
        <dbReference type="Proteomes" id="UP000645462"/>
    </source>
</evidence>
<dbReference type="Proteomes" id="UP000645462">
    <property type="component" value="Unassembled WGS sequence"/>
</dbReference>
<evidence type="ECO:0000313" key="3">
    <source>
        <dbReference type="EMBL" id="GGC16837.1"/>
    </source>
</evidence>
<dbReference type="PANTHER" id="PTHR42928">
    <property type="entry name" value="TRICARBOXYLATE-BINDING PROTEIN"/>
    <property type="match status" value="1"/>
</dbReference>
<keyword evidence="4" id="KW-1185">Reference proteome</keyword>
<name>A0ABQ1L093_9RHOB</name>
<gene>
    <name evidence="3" type="ORF">GCM10011363_36640</name>
</gene>
<evidence type="ECO:0000256" key="1">
    <source>
        <dbReference type="ARBA" id="ARBA00006987"/>
    </source>
</evidence>
<keyword evidence="2" id="KW-0732">Signal</keyword>
<dbReference type="InterPro" id="IPR005064">
    <property type="entry name" value="BUG"/>
</dbReference>
<dbReference type="PANTHER" id="PTHR42928:SF5">
    <property type="entry name" value="BLR1237 PROTEIN"/>
    <property type="match status" value="1"/>
</dbReference>